<dbReference type="AlphaFoldDB" id="A0A8H4SPH0"/>
<accession>A0A8H4SPH0</accession>
<dbReference type="InterPro" id="IPR027417">
    <property type="entry name" value="P-loop_NTPase"/>
</dbReference>
<reference evidence="2" key="1">
    <citation type="journal article" date="2020" name="BMC Genomics">
        <title>Correction to: Identification and distribution of gene clusters required for synthesis of sphingolipid metabolism inhibitors in diverse species of the filamentous fungus Fusarium.</title>
        <authorList>
            <person name="Kim H.S."/>
            <person name="Lohmar J.M."/>
            <person name="Busman M."/>
            <person name="Brown D.W."/>
            <person name="Naumann T.A."/>
            <person name="Divon H.H."/>
            <person name="Lysoe E."/>
            <person name="Uhlig S."/>
            <person name="Proctor R.H."/>
        </authorList>
    </citation>
    <scope>NUCLEOTIDE SEQUENCE</scope>
    <source>
        <strain evidence="2">NRRL 20472</strain>
    </source>
</reference>
<dbReference type="EMBL" id="JABEXW010001697">
    <property type="protein sequence ID" value="KAF4943151.1"/>
    <property type="molecule type" value="Genomic_DNA"/>
</dbReference>
<reference evidence="2" key="2">
    <citation type="submission" date="2020-05" db="EMBL/GenBank/DDBJ databases">
        <authorList>
            <person name="Kim H.-S."/>
            <person name="Proctor R.H."/>
            <person name="Brown D.W."/>
        </authorList>
    </citation>
    <scope>NUCLEOTIDE SEQUENCE</scope>
    <source>
        <strain evidence="2">NRRL 20472</strain>
    </source>
</reference>
<organism evidence="2 3">
    <name type="scientific">Fusarium sarcochroum</name>
    <dbReference type="NCBI Taxonomy" id="1208366"/>
    <lineage>
        <taxon>Eukaryota</taxon>
        <taxon>Fungi</taxon>
        <taxon>Dikarya</taxon>
        <taxon>Ascomycota</taxon>
        <taxon>Pezizomycotina</taxon>
        <taxon>Sordariomycetes</taxon>
        <taxon>Hypocreomycetidae</taxon>
        <taxon>Hypocreales</taxon>
        <taxon>Nectriaceae</taxon>
        <taxon>Fusarium</taxon>
        <taxon>Fusarium lateritium species complex</taxon>
    </lineage>
</organism>
<dbReference type="Proteomes" id="UP000622797">
    <property type="component" value="Unassembled WGS sequence"/>
</dbReference>
<keyword evidence="3" id="KW-1185">Reference proteome</keyword>
<sequence>MSELSIDTHDAHDNSRDARRPNIGMSGSTYCLKYMYAHPEQFEELIEFFRRLHNGKKLDDGERSAHRWRARDLVFDAFANFDGIVITTYTAASSHQFKTAFRPDVVFMDEAEHTIHDAEHDLTTPSHQTSLPLGIGNQHSLALLKVAMSIQHACLWRCNVSGQLPILQRYYNDIMHSNEEWPQALLDQFDWIRENVDSRHPNTCSVLVEVPGSRTQQIGTSQGNASHRTGALEKIHALLRSKLTGLGINKGKPITIMLISMYKGQVTEYHKDARRLVDEKKLHADFFNRVKIKTARTDIVFIDFVNANYTGRIGDDHLLAVVLTRSRRSNVTMLNRGTFSGLEWREDQLYHYEKK</sequence>
<gene>
    <name evidence="2" type="ORF">FSARC_15015</name>
</gene>
<evidence type="ECO:0000256" key="1">
    <source>
        <dbReference type="SAM" id="MobiDB-lite"/>
    </source>
</evidence>
<evidence type="ECO:0000313" key="2">
    <source>
        <dbReference type="EMBL" id="KAF4943151.1"/>
    </source>
</evidence>
<dbReference type="OrthoDB" id="5101705at2759"/>
<evidence type="ECO:0008006" key="4">
    <source>
        <dbReference type="Google" id="ProtNLM"/>
    </source>
</evidence>
<feature type="region of interest" description="Disordered" evidence="1">
    <location>
        <begin position="1"/>
        <end position="21"/>
    </location>
</feature>
<comment type="caution">
    <text evidence="2">The sequence shown here is derived from an EMBL/GenBank/DDBJ whole genome shotgun (WGS) entry which is preliminary data.</text>
</comment>
<evidence type="ECO:0000313" key="3">
    <source>
        <dbReference type="Proteomes" id="UP000622797"/>
    </source>
</evidence>
<name>A0A8H4SPH0_9HYPO</name>
<dbReference type="Gene3D" id="3.40.50.300">
    <property type="entry name" value="P-loop containing nucleotide triphosphate hydrolases"/>
    <property type="match status" value="1"/>
</dbReference>
<protein>
    <recommendedName>
        <fullName evidence="4">DNA2/NAM7 helicase-like C-terminal domain-containing protein</fullName>
    </recommendedName>
</protein>
<feature type="compositionally biased region" description="Basic and acidic residues" evidence="1">
    <location>
        <begin position="1"/>
        <end position="20"/>
    </location>
</feature>
<proteinExistence type="predicted"/>